<dbReference type="Proteomes" id="UP000008810">
    <property type="component" value="Chromosome 2"/>
</dbReference>
<dbReference type="Gramene" id="KQK02869">
    <property type="protein sequence ID" value="KQK02869"/>
    <property type="gene ID" value="BRADI_2g04193v3"/>
</dbReference>
<organism evidence="1">
    <name type="scientific">Brachypodium distachyon</name>
    <name type="common">Purple false brome</name>
    <name type="synonym">Trachynia distachya</name>
    <dbReference type="NCBI Taxonomy" id="15368"/>
    <lineage>
        <taxon>Eukaryota</taxon>
        <taxon>Viridiplantae</taxon>
        <taxon>Streptophyta</taxon>
        <taxon>Embryophyta</taxon>
        <taxon>Tracheophyta</taxon>
        <taxon>Spermatophyta</taxon>
        <taxon>Magnoliopsida</taxon>
        <taxon>Liliopsida</taxon>
        <taxon>Poales</taxon>
        <taxon>Poaceae</taxon>
        <taxon>BOP clade</taxon>
        <taxon>Pooideae</taxon>
        <taxon>Stipodae</taxon>
        <taxon>Brachypodieae</taxon>
        <taxon>Brachypodium</taxon>
    </lineage>
</organism>
<reference evidence="1 2" key="1">
    <citation type="journal article" date="2010" name="Nature">
        <title>Genome sequencing and analysis of the model grass Brachypodium distachyon.</title>
        <authorList>
            <consortium name="International Brachypodium Initiative"/>
        </authorList>
    </citation>
    <scope>NUCLEOTIDE SEQUENCE [LARGE SCALE GENOMIC DNA]</scope>
    <source>
        <strain evidence="1 2">Bd21</strain>
    </source>
</reference>
<reference evidence="1" key="2">
    <citation type="submission" date="2017-06" db="EMBL/GenBank/DDBJ databases">
        <title>WGS assembly of Brachypodium distachyon.</title>
        <authorList>
            <consortium name="The International Brachypodium Initiative"/>
            <person name="Lucas S."/>
            <person name="Harmon-Smith M."/>
            <person name="Lail K."/>
            <person name="Tice H."/>
            <person name="Grimwood J."/>
            <person name="Bruce D."/>
            <person name="Barry K."/>
            <person name="Shu S."/>
            <person name="Lindquist E."/>
            <person name="Wang M."/>
            <person name="Pitluck S."/>
            <person name="Vogel J.P."/>
            <person name="Garvin D.F."/>
            <person name="Mockler T.C."/>
            <person name="Schmutz J."/>
            <person name="Rokhsar D."/>
            <person name="Bevan M.W."/>
        </authorList>
    </citation>
    <scope>NUCLEOTIDE SEQUENCE</scope>
    <source>
        <strain evidence="1">Bd21</strain>
    </source>
</reference>
<name>A0A0Q3FXB4_BRADI</name>
<dbReference type="InParanoid" id="A0A0Q3FXB4"/>
<dbReference type="AlphaFoldDB" id="A0A0Q3FXB4"/>
<evidence type="ECO:0000313" key="3">
    <source>
        <dbReference type="Proteomes" id="UP000008810"/>
    </source>
</evidence>
<dbReference type="EnsemblPlants" id="KQK02869">
    <property type="protein sequence ID" value="KQK02869"/>
    <property type="gene ID" value="BRADI_2g04193v3"/>
</dbReference>
<sequence>MFGRRSGVSFFQNCRNLSHAVSGQHSAASVTWLRAGPLAGLLPALYSHSLAPSTLVADAVWSGGLALSLQCRLTAAAGLELDALRAALHDVVLSSGRTDGGWGARCLLRGACLLSTRLARSRSSFGSLGMATLGLASCCTPGAVPPLRCVSAVAAPGRISTICCSPVPGCVVSMLPFGVGVNRLGSAPTFASFCTALRTSLRRFPTPVANSLVLLILWVIWKRRNRCVFDGVRPSNQQLAALLLDRLKLWVHRFPPCHSACPVIPWCTSVCEMLR</sequence>
<dbReference type="EMBL" id="CM000881">
    <property type="protein sequence ID" value="KQK02869.1"/>
    <property type="molecule type" value="Genomic_DNA"/>
</dbReference>
<evidence type="ECO:0000313" key="2">
    <source>
        <dbReference type="EnsemblPlants" id="KQK02869"/>
    </source>
</evidence>
<gene>
    <name evidence="1" type="ORF">BRADI_2g04193v3</name>
</gene>
<accession>A0A0Q3FXB4</accession>
<proteinExistence type="predicted"/>
<reference evidence="2" key="3">
    <citation type="submission" date="2018-08" db="UniProtKB">
        <authorList>
            <consortium name="EnsemblPlants"/>
        </authorList>
    </citation>
    <scope>IDENTIFICATION</scope>
    <source>
        <strain evidence="2">cv. Bd21</strain>
    </source>
</reference>
<keyword evidence="3" id="KW-1185">Reference proteome</keyword>
<evidence type="ECO:0000313" key="1">
    <source>
        <dbReference type="EMBL" id="KQK02869.1"/>
    </source>
</evidence>
<protein>
    <submittedName>
        <fullName evidence="1 2">Uncharacterized protein</fullName>
    </submittedName>
</protein>